<proteinExistence type="predicted"/>
<gene>
    <name evidence="3" type="ORF">GCM10023340_12890</name>
</gene>
<evidence type="ECO:0000313" key="3">
    <source>
        <dbReference type="EMBL" id="GAA5144737.1"/>
    </source>
</evidence>
<evidence type="ECO:0000259" key="2">
    <source>
        <dbReference type="Pfam" id="PF00535"/>
    </source>
</evidence>
<name>A0ABP9PDB1_9ACTN</name>
<keyword evidence="4" id="KW-1185">Reference proteome</keyword>
<protein>
    <recommendedName>
        <fullName evidence="2">Glycosyltransferase 2-like domain-containing protein</fullName>
    </recommendedName>
</protein>
<dbReference type="InterPro" id="IPR001173">
    <property type="entry name" value="Glyco_trans_2-like"/>
</dbReference>
<dbReference type="Proteomes" id="UP001500221">
    <property type="component" value="Unassembled WGS sequence"/>
</dbReference>
<dbReference type="SUPFAM" id="SSF53448">
    <property type="entry name" value="Nucleotide-diphospho-sugar transferases"/>
    <property type="match status" value="1"/>
</dbReference>
<accession>A0ABP9PDB1</accession>
<dbReference type="PANTHER" id="PTHR22916">
    <property type="entry name" value="GLYCOSYLTRANSFERASE"/>
    <property type="match status" value="1"/>
</dbReference>
<dbReference type="EMBL" id="BAABKG010000002">
    <property type="protein sequence ID" value="GAA5144737.1"/>
    <property type="molecule type" value="Genomic_DNA"/>
</dbReference>
<dbReference type="InterPro" id="IPR029044">
    <property type="entry name" value="Nucleotide-diphossugar_trans"/>
</dbReference>
<evidence type="ECO:0000256" key="1">
    <source>
        <dbReference type="SAM" id="MobiDB-lite"/>
    </source>
</evidence>
<dbReference type="Pfam" id="PF00535">
    <property type="entry name" value="Glycos_transf_2"/>
    <property type="match status" value="1"/>
</dbReference>
<evidence type="ECO:0000313" key="4">
    <source>
        <dbReference type="Proteomes" id="UP001500221"/>
    </source>
</evidence>
<feature type="domain" description="Glycosyltransferase 2-like" evidence="2">
    <location>
        <begin position="2"/>
        <end position="163"/>
    </location>
</feature>
<feature type="compositionally biased region" description="Basic and acidic residues" evidence="1">
    <location>
        <begin position="328"/>
        <end position="341"/>
    </location>
</feature>
<dbReference type="Gene3D" id="3.90.550.10">
    <property type="entry name" value="Spore Coat Polysaccharide Biosynthesis Protein SpsA, Chain A"/>
    <property type="match status" value="1"/>
</dbReference>
<dbReference type="CDD" id="cd00761">
    <property type="entry name" value="Glyco_tranf_GTA_type"/>
    <property type="match status" value="1"/>
</dbReference>
<feature type="region of interest" description="Disordered" evidence="1">
    <location>
        <begin position="328"/>
        <end position="351"/>
    </location>
</feature>
<comment type="caution">
    <text evidence="3">The sequence shown here is derived from an EMBL/GenBank/DDBJ whole genome shotgun (WGS) entry which is preliminary data.</text>
</comment>
<organism evidence="3 4">
    <name type="scientific">Nocardioides marinquilinus</name>
    <dbReference type="NCBI Taxonomy" id="1210400"/>
    <lineage>
        <taxon>Bacteria</taxon>
        <taxon>Bacillati</taxon>
        <taxon>Actinomycetota</taxon>
        <taxon>Actinomycetes</taxon>
        <taxon>Propionibacteriales</taxon>
        <taxon>Nocardioidaceae</taxon>
        <taxon>Nocardioides</taxon>
    </lineage>
</organism>
<dbReference type="PANTHER" id="PTHR22916:SF3">
    <property type="entry name" value="UDP-GLCNAC:BETAGAL BETA-1,3-N-ACETYLGLUCOSAMINYLTRANSFERASE-LIKE PROTEIN 1"/>
    <property type="match status" value="1"/>
</dbReference>
<reference evidence="4" key="1">
    <citation type="journal article" date="2019" name="Int. J. Syst. Evol. Microbiol.">
        <title>The Global Catalogue of Microorganisms (GCM) 10K type strain sequencing project: providing services to taxonomists for standard genome sequencing and annotation.</title>
        <authorList>
            <consortium name="The Broad Institute Genomics Platform"/>
            <consortium name="The Broad Institute Genome Sequencing Center for Infectious Disease"/>
            <person name="Wu L."/>
            <person name="Ma J."/>
        </authorList>
    </citation>
    <scope>NUCLEOTIDE SEQUENCE [LARGE SCALE GENOMIC DNA]</scope>
    <source>
        <strain evidence="4">JCM 18459</strain>
    </source>
</reference>
<sequence length="363" mass="40328">MVVPAYGVEDYLPACLDSLLAQSVCAAGHDLDVVVVDDGSPDRSGEIADAYAARDGRVRVVHTENRGLGAARNEGLRHTRHGLVAFADSDDVVPPDAYAALLRQLERTGAELAVGSVSWWQAGTHRTPPWMRRVHASRAALSIEQEPRLLGDVFAWNKLFRRDFWDAAGLSWLEGHRYEDQPTTTRAYLAARRIAVVPDVVYHWRIRDEGTSITQQRGTVDDLTDRWLTKRLSRYAVLAHGSASVTKVFEERVLPGDLPRYFALIPGCDDDWWALLVSGVRELWGERSLVRARIAPVHRLTGWLVEQDRREDAAHVVATVAALPPGERVPRTVDRTGRPRIDVPGLDPASVDPAALALRDDEV</sequence>